<dbReference type="EMBL" id="JSAN01000150">
    <property type="protein sequence ID" value="KIC70711.1"/>
    <property type="molecule type" value="Genomic_DNA"/>
</dbReference>
<proteinExistence type="predicted"/>
<evidence type="ECO:0000313" key="2">
    <source>
        <dbReference type="Proteomes" id="UP000031465"/>
    </source>
</evidence>
<accession>A0A0C1JJF7</accession>
<dbReference type="Proteomes" id="UP000031465">
    <property type="component" value="Unassembled WGS sequence"/>
</dbReference>
<dbReference type="RefSeq" id="WP_237753574.1">
    <property type="nucleotide sequence ID" value="NZ_JSAN01000150.1"/>
</dbReference>
<reference evidence="1 2" key="1">
    <citation type="journal article" date="2014" name="Mol. Biol. Evol.">
        <title>Massive expansion of Ubiquitination-related gene families within the Chlamydiae.</title>
        <authorList>
            <person name="Domman D."/>
            <person name="Collingro A."/>
            <person name="Lagkouvardos I."/>
            <person name="Gehre L."/>
            <person name="Weinmaier T."/>
            <person name="Rattei T."/>
            <person name="Subtil A."/>
            <person name="Horn M."/>
        </authorList>
    </citation>
    <scope>NUCLEOTIDE SEQUENCE [LARGE SCALE GENOMIC DNA]</scope>
    <source>
        <strain evidence="1 2">EI2</strain>
    </source>
</reference>
<gene>
    <name evidence="1" type="ORF">DB44_GE00090</name>
</gene>
<dbReference type="PATRIC" id="fig|362787.3.peg.2078"/>
<organism evidence="1 2">
    <name type="scientific">Candidatus Protochlamydia amoebophila</name>
    <dbReference type="NCBI Taxonomy" id="362787"/>
    <lineage>
        <taxon>Bacteria</taxon>
        <taxon>Pseudomonadati</taxon>
        <taxon>Chlamydiota</taxon>
        <taxon>Chlamydiia</taxon>
        <taxon>Parachlamydiales</taxon>
        <taxon>Parachlamydiaceae</taxon>
        <taxon>Candidatus Protochlamydia</taxon>
    </lineage>
</organism>
<comment type="caution">
    <text evidence="1">The sequence shown here is derived from an EMBL/GenBank/DDBJ whole genome shotgun (WGS) entry which is preliminary data.</text>
</comment>
<dbReference type="AlphaFoldDB" id="A0A0C1JJF7"/>
<sequence>MKPTVSISSIEDVLIKMQLRLDLTNFQIESEGEKELVRLYFKSVSNINTLSVLEALKELPGIETIEAIE</sequence>
<name>A0A0C1JJF7_9BACT</name>
<protein>
    <submittedName>
        <fullName evidence="1">Uncharacterized protein</fullName>
    </submittedName>
</protein>
<evidence type="ECO:0000313" key="1">
    <source>
        <dbReference type="EMBL" id="KIC70711.1"/>
    </source>
</evidence>